<dbReference type="Proteomes" id="UP000250140">
    <property type="component" value="Unassembled WGS sequence"/>
</dbReference>
<evidence type="ECO:0000313" key="3">
    <source>
        <dbReference type="Proteomes" id="UP000250140"/>
    </source>
</evidence>
<dbReference type="EMBL" id="KV750336">
    <property type="protein sequence ID" value="OCL05240.1"/>
    <property type="molecule type" value="Genomic_DNA"/>
</dbReference>
<organism evidence="2 3">
    <name type="scientific">Glonium stellatum</name>
    <dbReference type="NCBI Taxonomy" id="574774"/>
    <lineage>
        <taxon>Eukaryota</taxon>
        <taxon>Fungi</taxon>
        <taxon>Dikarya</taxon>
        <taxon>Ascomycota</taxon>
        <taxon>Pezizomycotina</taxon>
        <taxon>Dothideomycetes</taxon>
        <taxon>Pleosporomycetidae</taxon>
        <taxon>Gloniales</taxon>
        <taxon>Gloniaceae</taxon>
        <taxon>Glonium</taxon>
    </lineage>
</organism>
<dbReference type="AlphaFoldDB" id="A0A8E2JPV4"/>
<feature type="transmembrane region" description="Helical" evidence="1">
    <location>
        <begin position="12"/>
        <end position="35"/>
    </location>
</feature>
<proteinExistence type="predicted"/>
<name>A0A8E2JPV4_9PEZI</name>
<evidence type="ECO:0000256" key="1">
    <source>
        <dbReference type="SAM" id="Phobius"/>
    </source>
</evidence>
<keyword evidence="1" id="KW-0472">Membrane</keyword>
<protein>
    <submittedName>
        <fullName evidence="2">Uncharacterized protein</fullName>
    </submittedName>
</protein>
<gene>
    <name evidence="2" type="ORF">AOQ84DRAFT_100786</name>
</gene>
<evidence type="ECO:0000313" key="2">
    <source>
        <dbReference type="EMBL" id="OCL05240.1"/>
    </source>
</evidence>
<keyword evidence="1" id="KW-0812">Transmembrane</keyword>
<keyword evidence="3" id="KW-1185">Reference proteome</keyword>
<sequence>MFPAHFIPPPSTVSHLVFFFVVLGFSGSAFSRFIYSQYSPIFFVASASTLPFSQFLGGSDWKPKAFIPGKKSFRQRLSCPLHLSEEKKRSDTKF</sequence>
<accession>A0A8E2JPV4</accession>
<reference evidence="2 3" key="1">
    <citation type="journal article" date="2016" name="Nat. Commun.">
        <title>Ectomycorrhizal ecology is imprinted in the genome of the dominant symbiotic fungus Cenococcum geophilum.</title>
        <authorList>
            <consortium name="DOE Joint Genome Institute"/>
            <person name="Peter M."/>
            <person name="Kohler A."/>
            <person name="Ohm R.A."/>
            <person name="Kuo A."/>
            <person name="Krutzmann J."/>
            <person name="Morin E."/>
            <person name="Arend M."/>
            <person name="Barry K.W."/>
            <person name="Binder M."/>
            <person name="Choi C."/>
            <person name="Clum A."/>
            <person name="Copeland A."/>
            <person name="Grisel N."/>
            <person name="Haridas S."/>
            <person name="Kipfer T."/>
            <person name="LaButti K."/>
            <person name="Lindquist E."/>
            <person name="Lipzen A."/>
            <person name="Maire R."/>
            <person name="Meier B."/>
            <person name="Mihaltcheva S."/>
            <person name="Molinier V."/>
            <person name="Murat C."/>
            <person name="Poggeler S."/>
            <person name="Quandt C.A."/>
            <person name="Sperisen C."/>
            <person name="Tritt A."/>
            <person name="Tisserant E."/>
            <person name="Crous P.W."/>
            <person name="Henrissat B."/>
            <person name="Nehls U."/>
            <person name="Egli S."/>
            <person name="Spatafora J.W."/>
            <person name="Grigoriev I.V."/>
            <person name="Martin F.M."/>
        </authorList>
    </citation>
    <scope>NUCLEOTIDE SEQUENCE [LARGE SCALE GENOMIC DNA]</scope>
    <source>
        <strain evidence="2 3">CBS 207.34</strain>
    </source>
</reference>
<keyword evidence="1" id="KW-1133">Transmembrane helix</keyword>